<feature type="binding site" evidence="2">
    <location>
        <position position="155"/>
    </location>
    <ligand>
        <name>substrate</name>
    </ligand>
</feature>
<dbReference type="SUPFAM" id="SSF53756">
    <property type="entry name" value="UDP-Glycosyltransferase/glycogen phosphorylase"/>
    <property type="match status" value="1"/>
</dbReference>
<feature type="active site" description="Proton acceptor" evidence="1">
    <location>
        <position position="18"/>
    </location>
</feature>
<comment type="caution">
    <text evidence="4">The sequence shown here is derived from an EMBL/GenBank/DDBJ whole genome shotgun (WGS) entry which is preliminary data.</text>
</comment>
<dbReference type="NCBIfam" id="TIGR03590">
    <property type="entry name" value="PseG"/>
    <property type="match status" value="1"/>
</dbReference>
<dbReference type="AlphaFoldDB" id="A0A6I1MM35"/>
<evidence type="ECO:0000313" key="4">
    <source>
        <dbReference type="EMBL" id="MPQ43177.1"/>
    </source>
</evidence>
<accession>A0A6I1MM35</accession>
<sequence length="338" mass="38658">MKKIAIRVDGGKSIGLGHVMRCMVLGKELSKNNEILFICKNDSLNYKEGVEKLIANNLKVLLIDKNKDETNEIIDIQNNIKADLLIVDSYNINEEYFNKLRPHFQFVSYIFDIDVGKINVDFIINYNVNSEKWKYNNLCPNVKNLFLGCKYALIREEFRRVNKKYNKKVKNLLITTGGVDINKNTLKIAELFRNEKVLIHVAIGQAFDENLKKDLRALSKNSNNIKIYEDFKMSQLMSKCDLAISTCGVTLYELAAVGVPTIGIVVAENQLDICKEMYRQHAIISTGTLVSKDLELFKKIVESLMNNYEQRMLMVSNQKALINKNGVCELVKDLESVL</sequence>
<evidence type="ECO:0000256" key="2">
    <source>
        <dbReference type="PIRSR" id="PIRSR620023-2"/>
    </source>
</evidence>
<name>A0A6I1MM35_9CLOT</name>
<protein>
    <submittedName>
        <fullName evidence="4">UDP-2,4-diacetamido-2,4, 6-trideoxy-beta-L-altropyranose hydrolase</fullName>
        <ecNumber evidence="4">3.6.1.57</ecNumber>
    </submittedName>
</protein>
<organism evidence="4 5">
    <name type="scientific">Clostridium tarantellae</name>
    <dbReference type="NCBI Taxonomy" id="39493"/>
    <lineage>
        <taxon>Bacteria</taxon>
        <taxon>Bacillati</taxon>
        <taxon>Bacillota</taxon>
        <taxon>Clostridia</taxon>
        <taxon>Eubacteriales</taxon>
        <taxon>Clostridiaceae</taxon>
        <taxon>Clostridium</taxon>
    </lineage>
</organism>
<keyword evidence="5" id="KW-1185">Reference proteome</keyword>
<dbReference type="Pfam" id="PF04101">
    <property type="entry name" value="Glyco_tran_28_C"/>
    <property type="match status" value="1"/>
</dbReference>
<dbReference type="Proteomes" id="UP000430345">
    <property type="component" value="Unassembled WGS sequence"/>
</dbReference>
<dbReference type="InterPro" id="IPR007235">
    <property type="entry name" value="Glyco_trans_28_C"/>
</dbReference>
<dbReference type="GO" id="GO:0016758">
    <property type="term" value="F:hexosyltransferase activity"/>
    <property type="evidence" value="ECO:0007669"/>
    <property type="project" value="InterPro"/>
</dbReference>
<reference evidence="4 5" key="1">
    <citation type="submission" date="2019-10" db="EMBL/GenBank/DDBJ databases">
        <title>The Genome Sequence of Clostridium tarantellae Isolated from Fish Brain.</title>
        <authorList>
            <person name="Bano L."/>
            <person name="Kiel M."/>
            <person name="Sales G."/>
            <person name="Doxey A.C."/>
            <person name="Mansfield M.J."/>
            <person name="Schiavone M."/>
            <person name="Rossetto O."/>
            <person name="Pirazzini M."/>
            <person name="Dobrindt U."/>
            <person name="Montecucco C."/>
        </authorList>
    </citation>
    <scope>NUCLEOTIDE SEQUENCE [LARGE SCALE GENOMIC DNA]</scope>
    <source>
        <strain evidence="4 5">DSM 3997</strain>
    </source>
</reference>
<evidence type="ECO:0000256" key="1">
    <source>
        <dbReference type="PIRSR" id="PIRSR620023-1"/>
    </source>
</evidence>
<dbReference type="InterPro" id="IPR020023">
    <property type="entry name" value="PseG"/>
</dbReference>
<dbReference type="Gene3D" id="3.40.50.2000">
    <property type="entry name" value="Glycogen Phosphorylase B"/>
    <property type="match status" value="1"/>
</dbReference>
<dbReference type="GO" id="GO:0016787">
    <property type="term" value="F:hydrolase activity"/>
    <property type="evidence" value="ECO:0007669"/>
    <property type="project" value="UniProtKB-KW"/>
</dbReference>
<dbReference type="OrthoDB" id="9805604at2"/>
<feature type="binding site" evidence="2">
    <location>
        <position position="253"/>
    </location>
    <ligand>
        <name>substrate</name>
    </ligand>
</feature>
<evidence type="ECO:0000313" key="5">
    <source>
        <dbReference type="Proteomes" id="UP000430345"/>
    </source>
</evidence>
<evidence type="ECO:0000259" key="3">
    <source>
        <dbReference type="Pfam" id="PF04101"/>
    </source>
</evidence>
<dbReference type="EC" id="3.6.1.57" evidence="4"/>
<proteinExistence type="predicted"/>
<dbReference type="RefSeq" id="WP_152888463.1">
    <property type="nucleotide sequence ID" value="NZ_WHJC01000045.1"/>
</dbReference>
<dbReference type="Gene3D" id="3.40.50.11190">
    <property type="match status" value="1"/>
</dbReference>
<gene>
    <name evidence="4" type="primary">pseG</name>
    <name evidence="4" type="ORF">GBZ86_05295</name>
</gene>
<dbReference type="EMBL" id="WHJC01000045">
    <property type="protein sequence ID" value="MPQ43177.1"/>
    <property type="molecule type" value="Genomic_DNA"/>
</dbReference>
<feature type="domain" description="Glycosyl transferase family 28 C-terminal" evidence="3">
    <location>
        <begin position="176"/>
        <end position="270"/>
    </location>
</feature>
<keyword evidence="4" id="KW-0378">Hydrolase</keyword>